<dbReference type="RefSeq" id="WP_077305516.1">
    <property type="nucleotide sequence ID" value="NZ_CP016090.1"/>
</dbReference>
<evidence type="ECO:0000313" key="3">
    <source>
        <dbReference type="Proteomes" id="UP000821656"/>
    </source>
</evidence>
<gene>
    <name evidence="2" type="ORF">DFH45_000577</name>
</gene>
<dbReference type="InterPro" id="IPR003343">
    <property type="entry name" value="Big_2"/>
</dbReference>
<comment type="caution">
    <text evidence="2">The sequence shown here is derived from an EMBL/GenBank/DDBJ whole genome shotgun (WGS) entry which is preliminary data.</text>
</comment>
<dbReference type="Pfam" id="PF02368">
    <property type="entry name" value="Big_2"/>
    <property type="match status" value="1"/>
</dbReference>
<dbReference type="SUPFAM" id="SSF49373">
    <property type="entry name" value="Invasin/intimin cell-adhesion fragments"/>
    <property type="match status" value="1"/>
</dbReference>
<accession>A0A9Q5CL26</accession>
<evidence type="ECO:0000313" key="2">
    <source>
        <dbReference type="EMBL" id="NRV07614.1"/>
    </source>
</evidence>
<name>A0A9Q5CL26_CLOBE</name>
<dbReference type="Proteomes" id="UP000821656">
    <property type="component" value="Unassembled WGS sequence"/>
</dbReference>
<organism evidence="2 3">
    <name type="scientific">Clostridium beijerinckii</name>
    <name type="common">Clostridium MP</name>
    <dbReference type="NCBI Taxonomy" id="1520"/>
    <lineage>
        <taxon>Bacteria</taxon>
        <taxon>Bacillati</taxon>
        <taxon>Bacillota</taxon>
        <taxon>Clostridia</taxon>
        <taxon>Eubacteriales</taxon>
        <taxon>Clostridiaceae</taxon>
        <taxon>Clostridium</taxon>
    </lineage>
</organism>
<feature type="domain" description="BIG2" evidence="1">
    <location>
        <begin position="210"/>
        <end position="255"/>
    </location>
</feature>
<dbReference type="EMBL" id="JABSXK010000001">
    <property type="protein sequence ID" value="NRV07614.1"/>
    <property type="molecule type" value="Genomic_DNA"/>
</dbReference>
<proteinExistence type="predicted"/>
<dbReference type="AlphaFoldDB" id="A0A9Q5CL26"/>
<reference evidence="2" key="1">
    <citation type="submission" date="2020-05" db="EMBL/GenBank/DDBJ databases">
        <title>Genomic insights into acetone-butanol-ethanol (ABE) fermentation by sequencing solventogenic clostridia strains.</title>
        <authorList>
            <person name="Brown S."/>
        </authorList>
    </citation>
    <scope>NUCLEOTIDE SEQUENCE</scope>
    <source>
        <strain evidence="2">DJ126</strain>
    </source>
</reference>
<evidence type="ECO:0000259" key="1">
    <source>
        <dbReference type="Pfam" id="PF02368"/>
    </source>
</evidence>
<sequence length="366" mass="40183">MSRKDIFYQHLIAFQGIDGKINDNDCRFLVTENDDSKENEFDLKNIITDKSLKKGDYITIDSIIYMVIDTQKVIDSSYIKGTIREALKITLESTLQDIHAVVDKVKGVYTQGQQLVEVHDQYNFIIPKSSCSYTSATPQNNLIIYSGGSYDAISIDDSKEGILIITGRFNSICVPHIYTITLNSSGESLVETDTFQIVASCTDNSVVVENPTIIYTSSDEAIATVNSAGLVTCFSAGSVTISCNYKNVSVDLAITVEEKTVETVISYNYAFSQSITQLKTYMTTTLTTFKYLDGVVAPTLHIDYSFDANTQALINSGKIVVTRKSDSSISIKNASVSTVTNIYLTVIDTETGTKILDNKAIVLAGM</sequence>
<dbReference type="InterPro" id="IPR008964">
    <property type="entry name" value="Invasin/intimin_cell_adhesion"/>
</dbReference>
<protein>
    <recommendedName>
        <fullName evidence="1">BIG2 domain-containing protein</fullName>
    </recommendedName>
</protein>
<dbReference type="Gene3D" id="2.60.40.1080">
    <property type="match status" value="1"/>
</dbReference>